<evidence type="ECO:0000256" key="2">
    <source>
        <dbReference type="ARBA" id="ARBA00022723"/>
    </source>
</evidence>
<evidence type="ECO:0000259" key="9">
    <source>
        <dbReference type="PROSITE" id="PS50199"/>
    </source>
</evidence>
<evidence type="ECO:0000313" key="11">
    <source>
        <dbReference type="Proteomes" id="UP001314263"/>
    </source>
</evidence>
<dbReference type="PROSITE" id="PS01358">
    <property type="entry name" value="ZF_RANBP2_1"/>
    <property type="match status" value="2"/>
</dbReference>
<keyword evidence="3 6" id="KW-0863">Zinc-finger</keyword>
<evidence type="ECO:0000256" key="6">
    <source>
        <dbReference type="PROSITE-ProRule" id="PRU00322"/>
    </source>
</evidence>
<evidence type="ECO:0000256" key="5">
    <source>
        <dbReference type="ARBA" id="ARBA00022833"/>
    </source>
</evidence>
<dbReference type="CDD" id="cd23810">
    <property type="entry name" value="UBCc_BIRC6"/>
    <property type="match status" value="1"/>
</dbReference>
<dbReference type="PROSITE" id="PS50127">
    <property type="entry name" value="UBC_2"/>
    <property type="match status" value="1"/>
</dbReference>
<proteinExistence type="predicted"/>
<comment type="caution">
    <text evidence="10">The sequence shown here is derived from an EMBL/GenBank/DDBJ whole genome shotgun (WGS) entry which is preliminary data.</text>
</comment>
<reference evidence="10 11" key="1">
    <citation type="submission" date="2023-10" db="EMBL/GenBank/DDBJ databases">
        <authorList>
            <person name="Maclean D."/>
            <person name="Macfadyen A."/>
        </authorList>
    </citation>
    <scope>NUCLEOTIDE SEQUENCE [LARGE SCALE GENOMIC DNA]</scope>
</reference>
<dbReference type="Proteomes" id="UP001314263">
    <property type="component" value="Unassembled WGS sequence"/>
</dbReference>
<sequence length="917" mass="98260">MASCLQCFGSAAKGLETAGDNENWRKMTGGGSTQEKRPRSPLEGTGSQRGRTQQWSCRACTFLNDGEGEICGVCGSAHAKDVSLVPSISAAPGAQQSTMHEAAWLCQHCTYRNDRPGRVCQICSRSRHPPGPIVLDEEFYECSESPIAEGVIDLDDHGASLSVASSRQLGDNDYILDCGCRHDRSVLRAHATPSEQLPVNLRQLLGCSACPAPACRKPLSVIDMRNLLPPNIIKQLERAICSAALRETAQQARRSRTHLQDFIALQVTCPSCPDHSEMPLTGSVPSWKAAELSIALQTRGIMQVPKMPAAAAALLQKVCASAGHVCPTCPAGVSKQSSEIISTAVEGNRAGMALQHSTPAGQVDACMVDLCLNLAQHIYRLYRQLTLQPNSGPAAPKQVHRQPPKPSGNRPNGIGYGGSSPGRGQAHTAVAKATSDALKRQKDADVVITQLLAEIRSCLSMNGRGLALPHALCALCLQSSLAASLRQLLLNDSLLDIGSRRALYLELVQLLKCLGSRSELLPTLLRPADADEAAASIGNGASSAASKSQGSLAPCCMDALRALDAQCRVFQRSAEALAQSGDVEDLNALAVALEIATAYEQLQESCATFKSAARSSEEQQHSDSGRAEGSSPGNRQQRSIEEREAPEARYVETMMPLRYKDFPLMEKHDFYFRKAVSGGKSGGNAWLRRVMQELGSLATSLPVAWSSSIFLAVDSDNVNALRALILGPDDTPYAMGAFVFDILLPPEYPNRPPSVQFLTTGGGKWRASPNLYANGKVCLSLLGTWQGPGWNAGSSLLQVLLSIQGMIFVDDTYFNEPGFERARGTSAGKAASQKYNKAVAEGTLQHAVLQALQRPTPAFADVIREHFKSKREAITVACNKLLGKNASLTKLICAELDKLQGLSPAISCWERMPASQS</sequence>
<dbReference type="InterPro" id="IPR000608">
    <property type="entry name" value="UBC"/>
</dbReference>
<feature type="region of interest" description="Disordered" evidence="7">
    <location>
        <begin position="19"/>
        <end position="50"/>
    </location>
</feature>
<dbReference type="SUPFAM" id="SSF90209">
    <property type="entry name" value="Ran binding protein zinc finger-like"/>
    <property type="match status" value="2"/>
</dbReference>
<dbReference type="Gene3D" id="3.10.110.10">
    <property type="entry name" value="Ubiquitin Conjugating Enzyme"/>
    <property type="match status" value="1"/>
</dbReference>
<evidence type="ECO:0000256" key="4">
    <source>
        <dbReference type="ARBA" id="ARBA00022786"/>
    </source>
</evidence>
<dbReference type="PANTHER" id="PTHR46116:SF39">
    <property type="entry name" value="BACULOVIRAL IAP REPEAT-CONTAINING PROTEIN 6"/>
    <property type="match status" value="1"/>
</dbReference>
<feature type="domain" description="RanBP2-type" evidence="9">
    <location>
        <begin position="51"/>
        <end position="80"/>
    </location>
</feature>
<evidence type="ECO:0000256" key="7">
    <source>
        <dbReference type="SAM" id="MobiDB-lite"/>
    </source>
</evidence>
<dbReference type="AlphaFoldDB" id="A0AAV1I2S1"/>
<gene>
    <name evidence="10" type="ORF">CVIRNUC_004844</name>
</gene>
<dbReference type="InterPro" id="IPR001876">
    <property type="entry name" value="Znf_RanBP2"/>
</dbReference>
<dbReference type="SMART" id="SM00212">
    <property type="entry name" value="UBCc"/>
    <property type="match status" value="1"/>
</dbReference>
<feature type="region of interest" description="Disordered" evidence="7">
    <location>
        <begin position="390"/>
        <end position="434"/>
    </location>
</feature>
<dbReference type="SUPFAM" id="SSF54495">
    <property type="entry name" value="UBC-like"/>
    <property type="match status" value="1"/>
</dbReference>
<accession>A0AAV1I2S1</accession>
<evidence type="ECO:0000313" key="10">
    <source>
        <dbReference type="EMBL" id="CAK0779758.1"/>
    </source>
</evidence>
<feature type="domain" description="UBC core" evidence="8">
    <location>
        <begin position="685"/>
        <end position="848"/>
    </location>
</feature>
<keyword evidence="11" id="KW-1185">Reference proteome</keyword>
<dbReference type="InterPro" id="IPR016135">
    <property type="entry name" value="UBQ-conjugating_enzyme/RWD"/>
</dbReference>
<feature type="compositionally biased region" description="Basic and acidic residues" evidence="7">
    <location>
        <begin position="638"/>
        <end position="647"/>
    </location>
</feature>
<dbReference type="EMBL" id="CAUYUE010000006">
    <property type="protein sequence ID" value="CAK0779758.1"/>
    <property type="molecule type" value="Genomic_DNA"/>
</dbReference>
<keyword evidence="5" id="KW-0862">Zinc</keyword>
<keyword evidence="1" id="KW-0808">Transferase</keyword>
<evidence type="ECO:0000256" key="3">
    <source>
        <dbReference type="ARBA" id="ARBA00022771"/>
    </source>
</evidence>
<protein>
    <recommendedName>
        <fullName evidence="12">UBC core domain-containing protein</fullName>
    </recommendedName>
</protein>
<name>A0AAV1I2S1_9CHLO</name>
<dbReference type="PANTHER" id="PTHR46116">
    <property type="entry name" value="(E3-INDEPENDENT) E2 UBIQUITIN-CONJUGATING ENZYME"/>
    <property type="match status" value="1"/>
</dbReference>
<dbReference type="InterPro" id="IPR036443">
    <property type="entry name" value="Znf_RanBP2_sf"/>
</dbReference>
<dbReference type="GO" id="GO:0008270">
    <property type="term" value="F:zinc ion binding"/>
    <property type="evidence" value="ECO:0007669"/>
    <property type="project" value="UniProtKB-KW"/>
</dbReference>
<keyword evidence="2" id="KW-0479">Metal-binding</keyword>
<evidence type="ECO:0000256" key="1">
    <source>
        <dbReference type="ARBA" id="ARBA00022679"/>
    </source>
</evidence>
<evidence type="ECO:0000259" key="8">
    <source>
        <dbReference type="PROSITE" id="PS50127"/>
    </source>
</evidence>
<feature type="region of interest" description="Disordered" evidence="7">
    <location>
        <begin position="610"/>
        <end position="647"/>
    </location>
</feature>
<organism evidence="10 11">
    <name type="scientific">Coccomyxa viridis</name>
    <dbReference type="NCBI Taxonomy" id="1274662"/>
    <lineage>
        <taxon>Eukaryota</taxon>
        <taxon>Viridiplantae</taxon>
        <taxon>Chlorophyta</taxon>
        <taxon>core chlorophytes</taxon>
        <taxon>Trebouxiophyceae</taxon>
        <taxon>Trebouxiophyceae incertae sedis</taxon>
        <taxon>Coccomyxaceae</taxon>
        <taxon>Coccomyxa</taxon>
    </lineage>
</organism>
<dbReference type="GO" id="GO:0016740">
    <property type="term" value="F:transferase activity"/>
    <property type="evidence" value="ECO:0007669"/>
    <property type="project" value="UniProtKB-KW"/>
</dbReference>
<dbReference type="Gene3D" id="2.30.30.380">
    <property type="entry name" value="Zn-finger domain of Sec23/24"/>
    <property type="match status" value="1"/>
</dbReference>
<evidence type="ECO:0008006" key="12">
    <source>
        <dbReference type="Google" id="ProtNLM"/>
    </source>
</evidence>
<dbReference type="PROSITE" id="PS50199">
    <property type="entry name" value="ZF_RANBP2_2"/>
    <property type="match status" value="1"/>
</dbReference>
<dbReference type="SMART" id="SM00547">
    <property type="entry name" value="ZnF_RBZ"/>
    <property type="match status" value="2"/>
</dbReference>
<dbReference type="Pfam" id="PF00179">
    <property type="entry name" value="UQ_con"/>
    <property type="match status" value="1"/>
</dbReference>
<feature type="compositionally biased region" description="Basic and acidic residues" evidence="7">
    <location>
        <begin position="615"/>
        <end position="626"/>
    </location>
</feature>
<keyword evidence="4" id="KW-0833">Ubl conjugation pathway</keyword>